<feature type="region of interest" description="Disordered" evidence="1">
    <location>
        <begin position="511"/>
        <end position="601"/>
    </location>
</feature>
<feature type="compositionally biased region" description="Polar residues" evidence="1">
    <location>
        <begin position="157"/>
        <end position="173"/>
    </location>
</feature>
<accession>A0A3L6L4S6</accession>
<feature type="region of interest" description="Disordered" evidence="1">
    <location>
        <begin position="157"/>
        <end position="275"/>
    </location>
</feature>
<comment type="caution">
    <text evidence="2">The sequence shown here is derived from an EMBL/GenBank/DDBJ whole genome shotgun (WGS) entry which is preliminary data.</text>
</comment>
<evidence type="ECO:0000256" key="1">
    <source>
        <dbReference type="SAM" id="MobiDB-lite"/>
    </source>
</evidence>
<feature type="compositionally biased region" description="Basic and acidic residues" evidence="1">
    <location>
        <begin position="251"/>
        <end position="260"/>
    </location>
</feature>
<evidence type="ECO:0000313" key="2">
    <source>
        <dbReference type="EMBL" id="RHW71639.1"/>
    </source>
</evidence>
<reference evidence="2 3" key="1">
    <citation type="submission" date="2018-09" db="EMBL/GenBank/DDBJ databases">
        <title>whole genome sequence of T. equiperdum IVM-t1 strain.</title>
        <authorList>
            <person name="Suganuma K."/>
        </authorList>
    </citation>
    <scope>NUCLEOTIDE SEQUENCE [LARGE SCALE GENOMIC DNA]</scope>
    <source>
        <strain evidence="2 3">IVM-t1</strain>
    </source>
</reference>
<name>A0A3L6L4S6_9TRYP</name>
<proteinExistence type="predicted"/>
<feature type="region of interest" description="Disordered" evidence="1">
    <location>
        <begin position="378"/>
        <end position="411"/>
    </location>
</feature>
<organism evidence="2 3">
    <name type="scientific">Trypanosoma brucei equiperdum</name>
    <dbReference type="NCBI Taxonomy" id="630700"/>
    <lineage>
        <taxon>Eukaryota</taxon>
        <taxon>Discoba</taxon>
        <taxon>Euglenozoa</taxon>
        <taxon>Kinetoplastea</taxon>
        <taxon>Metakinetoplastina</taxon>
        <taxon>Trypanosomatida</taxon>
        <taxon>Trypanosomatidae</taxon>
        <taxon>Trypanosoma</taxon>
    </lineage>
</organism>
<feature type="region of interest" description="Disordered" evidence="1">
    <location>
        <begin position="425"/>
        <end position="468"/>
    </location>
</feature>
<feature type="region of interest" description="Disordered" evidence="1">
    <location>
        <begin position="618"/>
        <end position="649"/>
    </location>
</feature>
<feature type="compositionally biased region" description="Low complexity" evidence="1">
    <location>
        <begin position="541"/>
        <end position="559"/>
    </location>
</feature>
<feature type="region of interest" description="Disordered" evidence="1">
    <location>
        <begin position="740"/>
        <end position="764"/>
    </location>
</feature>
<protein>
    <submittedName>
        <fullName evidence="2">Uncharacterized protein</fullName>
    </submittedName>
</protein>
<gene>
    <name evidence="2" type="ORF">DPX39_070042600</name>
</gene>
<dbReference type="EMBL" id="QSBY01000007">
    <property type="protein sequence ID" value="RHW71639.1"/>
    <property type="molecule type" value="Genomic_DNA"/>
</dbReference>
<feature type="compositionally biased region" description="Low complexity" evidence="1">
    <location>
        <begin position="229"/>
        <end position="243"/>
    </location>
</feature>
<dbReference type="Proteomes" id="UP000266743">
    <property type="component" value="Chromosome 7"/>
</dbReference>
<evidence type="ECO:0000313" key="3">
    <source>
        <dbReference type="Proteomes" id="UP000266743"/>
    </source>
</evidence>
<sequence length="840" mass="89609">MECVSQSLTSYSLLRCIVSAAQFAGGELSFGAHCAELIAMDVEGETTTPLRIHYDDLIHFRVVREQQLMRIELPRVTVQKWAESNGFALELGAGDDGHAVADGGRYEGTCALVQQLSVDDMAHFLQCIAPVVAASRRTRSLSRVSITEALPLSYCPQNPDGTEVVSATESSSRGVDCESDGEGSCDNSKDEDCNRPNSVLRDGAAASDKDNSHCPSVSLLSAPKPGRPSSASASLSQRASCSAETGSTQREPMRHARSDRGLSTTTSALSERKGATVEANEKLLCRLESVDLSSDASGAKFSRASTVQRSQLLACEPSRLGGGGDKKKEETEAIPGAASVCGESEAAASDMAILVRKSRPKKGRSSTEGHLFNTEKCVKDDPTALDEDPQTPLKRGKRVRGRPAPQTRRGQFVVPLSLEEATVSVPPPAAERPPRGKECPTNNTVPFKGTPASALLEDSKSSGNADNNSATEAAAAYNFADVITAPSAADHLPVTSDTHKLLADLHAVLPGRRRPTAKRAGTRQQPSRRPTAKGRTKAISTAEATKVATPPPKATALTTQEKHIISPKAPARTASRNPSFDPIKSPVPYQATTGSAASEYETPLINPRALYLSREAHREPSPLAQDVQNTDVSNDPHDNQPQLPGESLLNGCTDSAYATQKAGRLPSGQYSFCTLSPLSEYHVDASLLPPTDNIRTDVGATLGNASPSTACTETDETSGLFRERGKFVSPKGVKGQKRLKTKMKRGGVHMRPPTPGTSSVASKLHRHHLYRTKRRGGSASPPLASAAAIVTATTCAHSRKNRWRQVVRQLNNLSLCLTKARACGEELRGLFLLMLEDAEI</sequence>
<dbReference type="AlphaFoldDB" id="A0A3L6L4S6"/>
<feature type="compositionally biased region" description="Basic residues" evidence="1">
    <location>
        <begin position="511"/>
        <end position="521"/>
    </location>
</feature>